<sequence length="169" mass="19685">MPILAHLSDGFSPGIRFYFPDQVVQLMPRIERGLAGLRALEEDQLNRLNQFLEQELGQFRTSPGRTNAIEHTIVLKPGVEPQKQRYYPRNPVSSLAMAPVRRSLRQRRAVRRVNPWCPRRFHPDPATPKATVRKFSGPMVSPMVRKVEQLKDWGHHHKSKQPPSYRRQH</sequence>
<dbReference type="EMBL" id="GEZM01035386">
    <property type="protein sequence ID" value="JAV83280.1"/>
    <property type="molecule type" value="Transcribed_RNA"/>
</dbReference>
<evidence type="ECO:0000313" key="2">
    <source>
        <dbReference type="EMBL" id="JAV83280.1"/>
    </source>
</evidence>
<feature type="region of interest" description="Disordered" evidence="1">
    <location>
        <begin position="121"/>
        <end position="140"/>
    </location>
</feature>
<dbReference type="EMBL" id="GEZM01035391">
    <property type="protein sequence ID" value="JAV83277.1"/>
    <property type="molecule type" value="Transcribed_RNA"/>
</dbReference>
<proteinExistence type="predicted"/>
<protein>
    <submittedName>
        <fullName evidence="2">Uncharacterized protein</fullName>
    </submittedName>
</protein>
<name>A0A1Y1MFC2_PHOPY</name>
<accession>A0A1Y1MFC2</accession>
<dbReference type="EMBL" id="GEZM01035393">
    <property type="protein sequence ID" value="JAV83271.1"/>
    <property type="molecule type" value="Transcribed_RNA"/>
</dbReference>
<reference evidence="2" key="1">
    <citation type="journal article" date="2016" name="Sci. Rep.">
        <title>Molecular characterization of firefly nuptial gifts: a multi-omics approach sheds light on postcopulatory sexual selection.</title>
        <authorList>
            <person name="Al-Wathiqui N."/>
            <person name="Fallon T.R."/>
            <person name="South A."/>
            <person name="Weng J.K."/>
            <person name="Lewis S.M."/>
        </authorList>
    </citation>
    <scope>NUCLEOTIDE SEQUENCE</scope>
</reference>
<dbReference type="EMBL" id="GEZM01035384">
    <property type="protein sequence ID" value="JAV83285.1"/>
    <property type="molecule type" value="Transcribed_RNA"/>
</dbReference>
<dbReference type="AlphaFoldDB" id="A0A1Y1MFC2"/>
<feature type="compositionally biased region" description="Basic residues" evidence="1">
    <location>
        <begin position="154"/>
        <end position="169"/>
    </location>
</feature>
<evidence type="ECO:0000256" key="1">
    <source>
        <dbReference type="SAM" id="MobiDB-lite"/>
    </source>
</evidence>
<feature type="region of interest" description="Disordered" evidence="1">
    <location>
        <begin position="150"/>
        <end position="169"/>
    </location>
</feature>
<dbReference type="EMBL" id="GEZM01035392">
    <property type="protein sequence ID" value="JAV83273.1"/>
    <property type="molecule type" value="Transcribed_RNA"/>
</dbReference>
<dbReference type="EMBL" id="GEZM01035385">
    <property type="protein sequence ID" value="JAV83282.1"/>
    <property type="molecule type" value="Transcribed_RNA"/>
</dbReference>
<organism evidence="2">
    <name type="scientific">Photinus pyralis</name>
    <name type="common">Common eastern firefly</name>
    <name type="synonym">Lampyris pyralis</name>
    <dbReference type="NCBI Taxonomy" id="7054"/>
    <lineage>
        <taxon>Eukaryota</taxon>
        <taxon>Metazoa</taxon>
        <taxon>Ecdysozoa</taxon>
        <taxon>Arthropoda</taxon>
        <taxon>Hexapoda</taxon>
        <taxon>Insecta</taxon>
        <taxon>Pterygota</taxon>
        <taxon>Neoptera</taxon>
        <taxon>Endopterygota</taxon>
        <taxon>Coleoptera</taxon>
        <taxon>Polyphaga</taxon>
        <taxon>Elateriformia</taxon>
        <taxon>Elateroidea</taxon>
        <taxon>Lampyridae</taxon>
        <taxon>Lampyrinae</taxon>
        <taxon>Photinus</taxon>
    </lineage>
</organism>